<keyword evidence="2" id="KW-1185">Reference proteome</keyword>
<dbReference type="GO" id="GO:0005524">
    <property type="term" value="F:ATP binding"/>
    <property type="evidence" value="ECO:0007669"/>
    <property type="project" value="UniProtKB-KW"/>
</dbReference>
<proteinExistence type="predicted"/>
<dbReference type="AlphaFoldDB" id="A0A2V2N5G8"/>
<comment type="caution">
    <text evidence="1">The sequence shown here is derived from an EMBL/GenBank/DDBJ whole genome shotgun (WGS) entry which is preliminary data.</text>
</comment>
<dbReference type="Proteomes" id="UP000245657">
    <property type="component" value="Unassembled WGS sequence"/>
</dbReference>
<reference evidence="1 2" key="1">
    <citation type="submission" date="2018-05" db="EMBL/GenBank/DDBJ databases">
        <title>Draft genome of Methanospirillum lacunae Ki8-1.</title>
        <authorList>
            <person name="Dueholm M.S."/>
            <person name="Nielsen P.H."/>
            <person name="Bakmann L.F."/>
            <person name="Otzen D.E."/>
        </authorList>
    </citation>
    <scope>NUCLEOTIDE SEQUENCE [LARGE SCALE GENOMIC DNA]</scope>
    <source>
        <strain evidence="1 2">Ki8-1</strain>
    </source>
</reference>
<gene>
    <name evidence="1" type="primary">brxD</name>
    <name evidence="1" type="ORF">DK846_14105</name>
</gene>
<dbReference type="RefSeq" id="WP_109969607.1">
    <property type="nucleotide sequence ID" value="NZ_CP176093.1"/>
</dbReference>
<dbReference type="Pfam" id="PF10923">
    <property type="entry name" value="BrxC_BrxD"/>
    <property type="match status" value="1"/>
</dbReference>
<name>A0A2V2N5G8_9EURY</name>
<dbReference type="GeneID" id="97547753"/>
<dbReference type="OrthoDB" id="117727at2157"/>
<dbReference type="EMBL" id="QGMY01000011">
    <property type="protein sequence ID" value="PWR70523.1"/>
    <property type="molecule type" value="Genomic_DNA"/>
</dbReference>
<sequence length="432" mass="47956">MQAPDISDASVLESIGIINALRRGTVPAQGLGRFAVGLSTEEQVIGDQMDLVSKGGADIKFIRGEYGSGKTFLIARALEIARKKGFVTAHVAISPVAPLHRLRSLYAQIATSLHAGGEQQAFRSIIDAWLYGIEQRVSAREGSSIPAERLEELTLQEVEYALDDISLLNAPIAAVIRTYYLANNAADFRTSQAAIGWLCGDPNIGRDLRQKAGIRGDIGDSSIFPLLEALPVFVTGAGYQGCVVAIDELEITQTFPRNLRERGFQNLVRIIDAIDGGLLPRWYLICAGTPMLYDGPRGMRPVTPLYDRIGQTPKEGEFPNPRQPQILLKPFSPDRLEEVAHRIAGVYEEAYGEVDRSRISHRFIRTMVNRVSTAFGGRIDIIPRVFLKEFIDILDKCDLYPDYDPMSVYQTDPFDLQEILTDEEKAVMQIRF</sequence>
<evidence type="ECO:0000313" key="1">
    <source>
        <dbReference type="EMBL" id="PWR70523.1"/>
    </source>
</evidence>
<dbReference type="NCBIfam" id="NF033438">
    <property type="entry name" value="BREX_BrxD"/>
    <property type="match status" value="1"/>
</dbReference>
<evidence type="ECO:0000313" key="2">
    <source>
        <dbReference type="Proteomes" id="UP000245657"/>
    </source>
</evidence>
<keyword evidence="1" id="KW-0067">ATP-binding</keyword>
<keyword evidence="1" id="KW-0547">Nucleotide-binding</keyword>
<protein>
    <submittedName>
        <fullName evidence="1">BREX system ATP-binding protein BrxD</fullName>
    </submittedName>
</protein>
<accession>A0A2V2N5G8</accession>
<dbReference type="InterPro" id="IPR021228">
    <property type="entry name" value="BrxD"/>
</dbReference>
<organism evidence="1 2">
    <name type="scientific">Methanospirillum lacunae</name>
    <dbReference type="NCBI Taxonomy" id="668570"/>
    <lineage>
        <taxon>Archaea</taxon>
        <taxon>Methanobacteriati</taxon>
        <taxon>Methanobacteriota</taxon>
        <taxon>Stenosarchaea group</taxon>
        <taxon>Methanomicrobia</taxon>
        <taxon>Methanomicrobiales</taxon>
        <taxon>Methanospirillaceae</taxon>
        <taxon>Methanospirillum</taxon>
    </lineage>
</organism>